<dbReference type="EMBL" id="JASHIF010000002">
    <property type="protein sequence ID" value="MDI9857805.1"/>
    <property type="molecule type" value="Genomic_DNA"/>
</dbReference>
<gene>
    <name evidence="4" type="ORF">QM524_01165</name>
</gene>
<dbReference type="InterPro" id="IPR000668">
    <property type="entry name" value="Peptidase_C1A_C"/>
</dbReference>
<proteinExistence type="inferred from homology"/>
<dbReference type="SUPFAM" id="SSF54001">
    <property type="entry name" value="Cysteine proteinases"/>
    <property type="match status" value="1"/>
</dbReference>
<organism evidence="4 5">
    <name type="scientific">Flectobacillus roseus</name>
    <dbReference type="NCBI Taxonomy" id="502259"/>
    <lineage>
        <taxon>Bacteria</taxon>
        <taxon>Pseudomonadati</taxon>
        <taxon>Bacteroidota</taxon>
        <taxon>Cytophagia</taxon>
        <taxon>Cytophagales</taxon>
        <taxon>Flectobacillaceae</taxon>
        <taxon>Flectobacillus</taxon>
    </lineage>
</organism>
<dbReference type="Gene3D" id="3.90.70.10">
    <property type="entry name" value="Cysteine proteinases"/>
    <property type="match status" value="1"/>
</dbReference>
<comment type="caution">
    <text evidence="4">The sequence shown here is derived from an EMBL/GenBank/DDBJ whole genome shotgun (WGS) entry which is preliminary data.</text>
</comment>
<name>A0ABT6Y2M3_9BACT</name>
<dbReference type="InterPro" id="IPR038765">
    <property type="entry name" value="Papain-like_cys_pep_sf"/>
</dbReference>
<evidence type="ECO:0000313" key="4">
    <source>
        <dbReference type="EMBL" id="MDI9857805.1"/>
    </source>
</evidence>
<evidence type="ECO:0000256" key="1">
    <source>
        <dbReference type="ARBA" id="ARBA00008455"/>
    </source>
</evidence>
<dbReference type="Pfam" id="PF00112">
    <property type="entry name" value="Peptidase_C1"/>
    <property type="match status" value="1"/>
</dbReference>
<sequence length="458" mass="53582">MGNNLSSNGGYRYLAANPNAEEFKPSKRSKKKLPPKVDLRKYMTKVENQKSLSSCTANATAGAYEYLAKRHLKNRQFEVSRLFVYYNARLRASNVIKDEGSHIQYAVESLHKLGACTEDVWPYELKKVNNKPNTASYDEASYFKVQKSKYVPTDLKSWKQALAEGYPIIFGIALFEGFDNCQKYGGVVPMPSPDEASRAAHGLHAMLCVGYSEADEMFIVRNSWGEEWGDKGYCYMPYQYVINEKFNLGDSWIIKRTDPIPDFEDTWVNDKKSIIAKSGAANAASLPVYSADDYEDFDVWTIFEDELVDEYDEVGCDEYEELEYIESDLDEEGEEEEYDEEDEEDEDSEEYDEEEEEEESDDEEEYDEEESDDEEEYDEEEEEEESDDEEEYDEEEEEEESEDEEEYDEEEEESEDEEEYDEEEEEEESEEEEEESEDEEEEEESEEEESGEEEEEEE</sequence>
<evidence type="ECO:0000256" key="2">
    <source>
        <dbReference type="SAM" id="MobiDB-lite"/>
    </source>
</evidence>
<comment type="similarity">
    <text evidence="1">Belongs to the peptidase C1 family.</text>
</comment>
<dbReference type="PANTHER" id="PTHR12411">
    <property type="entry name" value="CYSTEINE PROTEASE FAMILY C1-RELATED"/>
    <property type="match status" value="1"/>
</dbReference>
<accession>A0ABT6Y2M3</accession>
<keyword evidence="5" id="KW-1185">Reference proteome</keyword>
<dbReference type="RefSeq" id="WP_283343105.1">
    <property type="nucleotide sequence ID" value="NZ_JASHIF010000002.1"/>
</dbReference>
<dbReference type="SMART" id="SM00645">
    <property type="entry name" value="Pept_C1"/>
    <property type="match status" value="1"/>
</dbReference>
<dbReference type="CDD" id="cd02619">
    <property type="entry name" value="Peptidase_C1"/>
    <property type="match status" value="1"/>
</dbReference>
<protein>
    <submittedName>
        <fullName evidence="4">C1 family peptidase</fullName>
    </submittedName>
</protein>
<feature type="domain" description="Peptidase C1A papain C-terminal" evidence="3">
    <location>
        <begin position="33"/>
        <end position="242"/>
    </location>
</feature>
<evidence type="ECO:0000313" key="5">
    <source>
        <dbReference type="Proteomes" id="UP001236507"/>
    </source>
</evidence>
<reference evidence="4 5" key="1">
    <citation type="submission" date="2023-05" db="EMBL/GenBank/DDBJ databases">
        <title>Novel species of genus Flectobacillus isolated from stream in China.</title>
        <authorList>
            <person name="Lu H."/>
        </authorList>
    </citation>
    <scope>NUCLEOTIDE SEQUENCE [LARGE SCALE GENOMIC DNA]</scope>
    <source>
        <strain evidence="4 5">KCTC 42575</strain>
    </source>
</reference>
<dbReference type="Proteomes" id="UP001236507">
    <property type="component" value="Unassembled WGS sequence"/>
</dbReference>
<feature type="region of interest" description="Disordered" evidence="2">
    <location>
        <begin position="324"/>
        <end position="458"/>
    </location>
</feature>
<evidence type="ECO:0000259" key="3">
    <source>
        <dbReference type="SMART" id="SM00645"/>
    </source>
</evidence>
<dbReference type="InterPro" id="IPR013128">
    <property type="entry name" value="Peptidase_C1A"/>
</dbReference>